<keyword evidence="1" id="KW-0472">Membrane</keyword>
<dbReference type="GO" id="GO:0006897">
    <property type="term" value="P:endocytosis"/>
    <property type="evidence" value="ECO:0007669"/>
    <property type="project" value="TreeGrafter"/>
</dbReference>
<dbReference type="PANTHER" id="PTHR10796">
    <property type="entry name" value="PATCHED-RELATED"/>
    <property type="match status" value="1"/>
</dbReference>
<dbReference type="GO" id="GO:0005886">
    <property type="term" value="C:plasma membrane"/>
    <property type="evidence" value="ECO:0007669"/>
    <property type="project" value="TreeGrafter"/>
</dbReference>
<accession>A0A6V7ULM7</accession>
<dbReference type="Proteomes" id="UP000580250">
    <property type="component" value="Unassembled WGS sequence"/>
</dbReference>
<dbReference type="EMBL" id="CAJEWN010000084">
    <property type="protein sequence ID" value="CAD2161185.1"/>
    <property type="molecule type" value="Genomic_DNA"/>
</dbReference>
<keyword evidence="1" id="KW-0812">Transmembrane</keyword>
<gene>
    <name evidence="2" type="ORF">MENT_LOCUS14671</name>
</gene>
<evidence type="ECO:0000313" key="3">
    <source>
        <dbReference type="Proteomes" id="UP000580250"/>
    </source>
</evidence>
<organism evidence="2 3">
    <name type="scientific">Meloidogyne enterolobii</name>
    <name type="common">Root-knot nematode worm</name>
    <name type="synonym">Meloidogyne mayaguensis</name>
    <dbReference type="NCBI Taxonomy" id="390850"/>
    <lineage>
        <taxon>Eukaryota</taxon>
        <taxon>Metazoa</taxon>
        <taxon>Ecdysozoa</taxon>
        <taxon>Nematoda</taxon>
        <taxon>Chromadorea</taxon>
        <taxon>Rhabditida</taxon>
        <taxon>Tylenchina</taxon>
        <taxon>Tylenchomorpha</taxon>
        <taxon>Tylenchoidea</taxon>
        <taxon>Meloidogynidae</taxon>
        <taxon>Meloidogyninae</taxon>
        <taxon>Meloidogyne</taxon>
    </lineage>
</organism>
<feature type="transmembrane region" description="Helical" evidence="1">
    <location>
        <begin position="39"/>
        <end position="57"/>
    </location>
</feature>
<comment type="caution">
    <text evidence="2">The sequence shown here is derived from an EMBL/GenBank/DDBJ whole genome shotgun (WGS) entry which is preliminary data.</text>
</comment>
<reference evidence="2 3" key="1">
    <citation type="submission" date="2020-08" db="EMBL/GenBank/DDBJ databases">
        <authorList>
            <person name="Koutsovoulos G."/>
            <person name="Danchin GJ E."/>
        </authorList>
    </citation>
    <scope>NUCLEOTIDE SEQUENCE [LARGE SCALE GENOMIC DNA]</scope>
</reference>
<dbReference type="GO" id="GO:0030659">
    <property type="term" value="C:cytoplasmic vesicle membrane"/>
    <property type="evidence" value="ECO:0007669"/>
    <property type="project" value="TreeGrafter"/>
</dbReference>
<evidence type="ECO:0000313" key="2">
    <source>
        <dbReference type="EMBL" id="CAD2161185.1"/>
    </source>
</evidence>
<proteinExistence type="predicted"/>
<evidence type="ECO:0000256" key="1">
    <source>
        <dbReference type="SAM" id="Phobius"/>
    </source>
</evidence>
<dbReference type="InterPro" id="IPR051697">
    <property type="entry name" value="Patched_domain-protein"/>
</dbReference>
<dbReference type="AlphaFoldDB" id="A0A6V7ULM7"/>
<protein>
    <submittedName>
        <fullName evidence="2">Uncharacterized protein</fullName>
    </submittedName>
</protein>
<sequence length="236" mass="27371">MTTKNSSQNLINPFGLLQDILAKLFFRYGFFIAKHPRPFIIIPVLVTLLLMFGILNLRIEDDLRLLYSPEHSMSRLEYQVHKEFSEDSVNSSYVAIALEAAPPNSNLELNDVSTTHSPVNWRNMLRHEIALSITGLQQFIMHNMTVDLPDGSYHFGNDICTRNALCTLSNVLVQLFFDAYFSEKLRKDPRIELHWPILKFFENKMFMPTNFYGVELNKTEGILMDSMQLAQFKLFI</sequence>
<dbReference type="OrthoDB" id="6510177at2759"/>
<dbReference type="PANTHER" id="PTHR10796:SF105">
    <property type="entry name" value="SSD DOMAIN-CONTAINING PROTEIN"/>
    <property type="match status" value="1"/>
</dbReference>
<dbReference type="GO" id="GO:0018996">
    <property type="term" value="P:molting cycle, collagen and cuticulin-based cuticle"/>
    <property type="evidence" value="ECO:0007669"/>
    <property type="project" value="TreeGrafter"/>
</dbReference>
<name>A0A6V7ULM7_MELEN</name>
<keyword evidence="1" id="KW-1133">Transmembrane helix</keyword>